<dbReference type="InterPro" id="IPR023091">
    <property type="entry name" value="MetalPrtase_cat_dom_sf_prd"/>
</dbReference>
<proteinExistence type="inferred from homology"/>
<comment type="subcellular location">
    <subcellularLocation>
        <location evidence="7">Cytoplasm</location>
    </subcellularLocation>
</comment>
<comment type="cofactor">
    <cofactor evidence="7">
        <name>Zn(2+)</name>
        <dbReference type="ChEBI" id="CHEBI:29105"/>
    </cofactor>
    <text evidence="7">Binds 1 zinc ion.</text>
</comment>
<sequence length="171" mass="19429">MSTRHRLSLSVQYPDPRLKEILTRQKLRRWIGAALQMPAEITLRFVDAEEGLALNRDYRGKDYATNVLTFPYDDMDEFDLSDAEPAPSAQMPAEAENGTETARADIVLCTDVLIREAEEQSKTLEEHAAHLVVHGTLHAQGYDHLDDTEAEEMETLETRILAKLGYPDPYR</sequence>
<dbReference type="EMBL" id="CP098248">
    <property type="protein sequence ID" value="WAV97804.1"/>
    <property type="molecule type" value="Genomic_DNA"/>
</dbReference>
<organism evidence="9">
    <name type="scientific">Oxalobacter aliiformigenes</name>
    <dbReference type="NCBI Taxonomy" id="2946593"/>
    <lineage>
        <taxon>Bacteria</taxon>
        <taxon>Pseudomonadati</taxon>
        <taxon>Pseudomonadota</taxon>
        <taxon>Betaproteobacteria</taxon>
        <taxon>Burkholderiales</taxon>
        <taxon>Oxalobacteraceae</taxon>
        <taxon>Oxalobacter</taxon>
    </lineage>
</organism>
<keyword evidence="2 7" id="KW-0540">Nuclease</keyword>
<evidence type="ECO:0000313" key="11">
    <source>
        <dbReference type="Proteomes" id="UP001164794"/>
    </source>
</evidence>
<evidence type="ECO:0000256" key="1">
    <source>
        <dbReference type="ARBA" id="ARBA00010875"/>
    </source>
</evidence>
<evidence type="ECO:0000256" key="7">
    <source>
        <dbReference type="HAMAP-Rule" id="MF_00009"/>
    </source>
</evidence>
<evidence type="ECO:0000256" key="4">
    <source>
        <dbReference type="ARBA" id="ARBA00022759"/>
    </source>
</evidence>
<dbReference type="NCBIfam" id="TIGR00043">
    <property type="entry name" value="rRNA maturation RNase YbeY"/>
    <property type="match status" value="1"/>
</dbReference>
<keyword evidence="7" id="KW-0690">Ribosome biogenesis</keyword>
<feature type="region of interest" description="Disordered" evidence="8">
    <location>
        <begin position="79"/>
        <end position="100"/>
    </location>
</feature>
<feature type="binding site" evidence="7">
    <location>
        <position position="144"/>
    </location>
    <ligand>
        <name>Zn(2+)</name>
        <dbReference type="ChEBI" id="CHEBI:29105"/>
        <note>catalytic</note>
    </ligand>
</feature>
<evidence type="ECO:0000256" key="6">
    <source>
        <dbReference type="ARBA" id="ARBA00022833"/>
    </source>
</evidence>
<comment type="function">
    <text evidence="7">Single strand-specific metallo-endoribonuclease involved in late-stage 70S ribosome quality control and in maturation of the 3' terminus of the 16S rRNA.</text>
</comment>
<reference evidence="9" key="2">
    <citation type="journal article" date="2022" name="Front. Microbiol.">
        <title>New perspectives on an old grouping: The genomic and phenotypic variability of Oxalobacter formigenes and the implications for calcium oxalate stone prevention.</title>
        <authorList>
            <person name="Chmiel J.A."/>
            <person name="Carr C."/>
            <person name="Stuivenberg G.A."/>
            <person name="Venema R."/>
            <person name="Chanyi R.M."/>
            <person name="Al K.F."/>
            <person name="Giguere D."/>
            <person name="Say H."/>
            <person name="Akouris P.P."/>
            <person name="Dominguez Romero S.A."/>
            <person name="Kwong A."/>
            <person name="Tai V."/>
            <person name="Koval S.F."/>
            <person name="Razvi H."/>
            <person name="Bjazevic J."/>
            <person name="Burton J.P."/>
        </authorList>
    </citation>
    <scope>NUCLEOTIDE SEQUENCE</scope>
    <source>
        <strain evidence="9">OxK</strain>
    </source>
</reference>
<keyword evidence="7" id="KW-0963">Cytoplasm</keyword>
<keyword evidence="5 7" id="KW-0378">Hydrolase</keyword>
<comment type="similarity">
    <text evidence="1 7">Belongs to the endoribonuclease YbeY family.</text>
</comment>
<evidence type="ECO:0000313" key="9">
    <source>
        <dbReference type="EMBL" id="WAV92001.1"/>
    </source>
</evidence>
<gene>
    <name evidence="7 9" type="primary">ybeY</name>
    <name evidence="10" type="ORF">NB645_03495</name>
    <name evidence="9" type="ORF">NB646_04590</name>
</gene>
<dbReference type="EMBL" id="CP098251">
    <property type="protein sequence ID" value="WAV92001.1"/>
    <property type="molecule type" value="Genomic_DNA"/>
</dbReference>
<dbReference type="SUPFAM" id="SSF55486">
    <property type="entry name" value="Metalloproteases ('zincins'), catalytic domain"/>
    <property type="match status" value="1"/>
</dbReference>
<evidence type="ECO:0000256" key="8">
    <source>
        <dbReference type="SAM" id="MobiDB-lite"/>
    </source>
</evidence>
<dbReference type="EC" id="3.1.-.-" evidence="7"/>
<dbReference type="GO" id="GO:0005737">
    <property type="term" value="C:cytoplasm"/>
    <property type="evidence" value="ECO:0007669"/>
    <property type="project" value="UniProtKB-SubCell"/>
</dbReference>
<keyword evidence="3 7" id="KW-0479">Metal-binding</keyword>
<reference evidence="10" key="1">
    <citation type="journal article" date="2022" name="Front. Microbiol.">
        <title>New perspectives on an old grouping: The genomic and phenotypic variability of Oxalobacter formigenes and the implications for calcium oxalate stone prevention.</title>
        <authorList>
            <person name="Chmiel J.A."/>
            <person name="Carr C."/>
            <person name="Stuivenberg G.A."/>
            <person name="Venema R."/>
            <person name="Chanyi R.M."/>
            <person name="Al K.F."/>
            <person name="Giguere D."/>
            <person name="Say H."/>
            <person name="Akouris P.P."/>
            <person name="Dominguez Romero S.A."/>
            <person name="Kwong A."/>
            <person name="Tai V."/>
            <person name="Koval S.F."/>
            <person name="Razvi H."/>
            <person name="Bjazevic J."/>
            <person name="Burton J.P."/>
        </authorList>
    </citation>
    <scope>NUCLEOTIDE SEQUENCE</scope>
    <source>
        <strain evidence="10">HOxNP-1</strain>
    </source>
</reference>
<evidence type="ECO:0000313" key="10">
    <source>
        <dbReference type="EMBL" id="WAV97804.1"/>
    </source>
</evidence>
<dbReference type="Gene3D" id="3.40.390.30">
    <property type="entry name" value="Metalloproteases ('zincins'), catalytic domain"/>
    <property type="match status" value="1"/>
</dbReference>
<feature type="binding site" evidence="7">
    <location>
        <position position="138"/>
    </location>
    <ligand>
        <name>Zn(2+)</name>
        <dbReference type="ChEBI" id="CHEBI:29105"/>
        <note>catalytic</note>
    </ligand>
</feature>
<protein>
    <recommendedName>
        <fullName evidence="7">Endoribonuclease YbeY</fullName>
        <ecNumber evidence="7">3.1.-.-</ecNumber>
    </recommendedName>
</protein>
<evidence type="ECO:0000256" key="5">
    <source>
        <dbReference type="ARBA" id="ARBA00022801"/>
    </source>
</evidence>
<dbReference type="Proteomes" id="UP001164819">
    <property type="component" value="Chromosome"/>
</dbReference>
<dbReference type="AlphaFoldDB" id="A0A9E9LCR3"/>
<dbReference type="Pfam" id="PF02130">
    <property type="entry name" value="YbeY"/>
    <property type="match status" value="1"/>
</dbReference>
<keyword evidence="6 7" id="KW-0862">Zinc</keyword>
<dbReference type="RefSeq" id="WP_269265347.1">
    <property type="nucleotide sequence ID" value="NZ_CP098248.1"/>
</dbReference>
<evidence type="ECO:0000256" key="3">
    <source>
        <dbReference type="ARBA" id="ARBA00022723"/>
    </source>
</evidence>
<keyword evidence="7" id="KW-0698">rRNA processing</keyword>
<dbReference type="HAMAP" id="MF_00009">
    <property type="entry name" value="Endoribonucl_YbeY"/>
    <property type="match status" value="1"/>
</dbReference>
<keyword evidence="4 7" id="KW-0255">Endonuclease</keyword>
<dbReference type="GO" id="GO:0008270">
    <property type="term" value="F:zinc ion binding"/>
    <property type="evidence" value="ECO:0007669"/>
    <property type="project" value="UniProtKB-UniRule"/>
</dbReference>
<keyword evidence="11" id="KW-1185">Reference proteome</keyword>
<dbReference type="Proteomes" id="UP001164794">
    <property type="component" value="Chromosome"/>
</dbReference>
<dbReference type="PANTHER" id="PTHR46986">
    <property type="entry name" value="ENDORIBONUCLEASE YBEY, CHLOROPLASTIC"/>
    <property type="match status" value="1"/>
</dbReference>
<dbReference type="GO" id="GO:0006364">
    <property type="term" value="P:rRNA processing"/>
    <property type="evidence" value="ECO:0007669"/>
    <property type="project" value="UniProtKB-UniRule"/>
</dbReference>
<dbReference type="PANTHER" id="PTHR46986:SF1">
    <property type="entry name" value="ENDORIBONUCLEASE YBEY, CHLOROPLASTIC"/>
    <property type="match status" value="1"/>
</dbReference>
<dbReference type="GO" id="GO:0004521">
    <property type="term" value="F:RNA endonuclease activity"/>
    <property type="evidence" value="ECO:0007669"/>
    <property type="project" value="UniProtKB-UniRule"/>
</dbReference>
<feature type="binding site" evidence="7">
    <location>
        <position position="134"/>
    </location>
    <ligand>
        <name>Zn(2+)</name>
        <dbReference type="ChEBI" id="CHEBI:29105"/>
        <note>catalytic</note>
    </ligand>
</feature>
<name>A0A9E9LCR3_9BURK</name>
<accession>A0A9E9LCR3</accession>
<dbReference type="InterPro" id="IPR020549">
    <property type="entry name" value="YbeY_CS"/>
</dbReference>
<evidence type="ECO:0000256" key="2">
    <source>
        <dbReference type="ARBA" id="ARBA00022722"/>
    </source>
</evidence>
<dbReference type="PROSITE" id="PS01306">
    <property type="entry name" value="UPF0054"/>
    <property type="match status" value="1"/>
</dbReference>
<dbReference type="GO" id="GO:0004222">
    <property type="term" value="F:metalloendopeptidase activity"/>
    <property type="evidence" value="ECO:0007669"/>
    <property type="project" value="InterPro"/>
</dbReference>
<dbReference type="InterPro" id="IPR002036">
    <property type="entry name" value="YbeY"/>
</dbReference>